<keyword evidence="2" id="KW-1185">Reference proteome</keyword>
<reference evidence="2" key="1">
    <citation type="journal article" date="2022" name="Nat. Commun.">
        <title>Chromosome evolution and the genetic basis of agronomically important traits in greater yam.</title>
        <authorList>
            <person name="Bredeson J.V."/>
            <person name="Lyons J.B."/>
            <person name="Oniyinde I.O."/>
            <person name="Okereke N.R."/>
            <person name="Kolade O."/>
            <person name="Nnabue I."/>
            <person name="Nwadili C.O."/>
            <person name="Hribova E."/>
            <person name="Parker M."/>
            <person name="Nwogha J."/>
            <person name="Shu S."/>
            <person name="Carlson J."/>
            <person name="Kariba R."/>
            <person name="Muthemba S."/>
            <person name="Knop K."/>
            <person name="Barton G.J."/>
            <person name="Sherwood A.V."/>
            <person name="Lopez-Montes A."/>
            <person name="Asiedu R."/>
            <person name="Jamnadass R."/>
            <person name="Muchugi A."/>
            <person name="Goodstein D."/>
            <person name="Egesi C.N."/>
            <person name="Featherston J."/>
            <person name="Asfaw A."/>
            <person name="Simpson G.G."/>
            <person name="Dolezel J."/>
            <person name="Hendre P.S."/>
            <person name="Van Deynze A."/>
            <person name="Kumar P.L."/>
            <person name="Obidiegwu J.E."/>
            <person name="Bhattacharjee R."/>
            <person name="Rokhsar D.S."/>
        </authorList>
    </citation>
    <scope>NUCLEOTIDE SEQUENCE [LARGE SCALE GENOMIC DNA]</scope>
    <source>
        <strain evidence="2">cv. TDa95/00328</strain>
    </source>
</reference>
<gene>
    <name evidence="1" type="ORF">IHE45_19G131100</name>
</gene>
<proteinExistence type="predicted"/>
<organism evidence="1 2">
    <name type="scientific">Dioscorea alata</name>
    <name type="common">Purple yam</name>
    <dbReference type="NCBI Taxonomy" id="55571"/>
    <lineage>
        <taxon>Eukaryota</taxon>
        <taxon>Viridiplantae</taxon>
        <taxon>Streptophyta</taxon>
        <taxon>Embryophyta</taxon>
        <taxon>Tracheophyta</taxon>
        <taxon>Spermatophyta</taxon>
        <taxon>Magnoliopsida</taxon>
        <taxon>Liliopsida</taxon>
        <taxon>Dioscoreales</taxon>
        <taxon>Dioscoreaceae</taxon>
        <taxon>Dioscorea</taxon>
    </lineage>
</organism>
<dbReference type="Proteomes" id="UP000827976">
    <property type="component" value="Chromosome 19"/>
</dbReference>
<protein>
    <submittedName>
        <fullName evidence="1">AUX/IAA protein</fullName>
    </submittedName>
</protein>
<dbReference type="EMBL" id="CM037029">
    <property type="protein sequence ID" value="KAH7654241.1"/>
    <property type="molecule type" value="Genomic_DNA"/>
</dbReference>
<accession>A0ACB7U1Q3</accession>
<evidence type="ECO:0000313" key="1">
    <source>
        <dbReference type="EMBL" id="KAH7654241.1"/>
    </source>
</evidence>
<sequence>MARKCREERKGVMEGGNSSNQDGNDIHTENWRLCAGPNVSIPSSGDRVFYFPQGHIEQVEAYANQDSNRPMPSHGLPSKILCRVVNVQLKAERDTDEVFAQVSLVPEHEQQENTAVVATQEPTGPNPRVYSFCKILTASDTSTHGGFSILKRHAEKCLPPLDMSQQPPVQTLVAKDLHDVEWTFRHIYRGQPKRHLLTTGWSTFVCAKKLVAGDAFIFLRDENGELRVGVRRAMKKPGNSSASVISGQSMRLGVLASASHAITSGAMFTLYYWPRRSPEFLIPYDRYMECIKIEYPIGMRFQMKFEGDEGQEERLTGTIVGKEDSEPMSWLDSQWRCLKIQWDGTLTAMHPEKISPWQIIPFTSADVHPSVNSRSKRVRTAYYRTPPQGPFNAPVYPIPRYSGVLQGQENMAQGQRSGCVIVEQPNLRELSTPGYLPPQTSKAEGNHNVVDYTKPMELENSSFLLLPKFSAAGTSYRNPGSKTLDNPSLDSYWHYDKQNAERSLNETNAGTINNSGKQSICKIFGVDLIKGSTSTMSPNIVTSVPPQDVAPVAQPKVVTYDIDQLSEPSKSTRPTESGCSASLNEQSSSAQLFQARSCTKVHKQGSALGRSVDLSRFEGYEELKKELDRMFEFNGALIDQSKGWKIIYTDDEGDIMMLGDYPWHAFCSMVRRIYIYTQEEVEKLKPGMLNG</sequence>
<name>A0ACB7U1Q3_DIOAL</name>
<comment type="caution">
    <text evidence="1">The sequence shown here is derived from an EMBL/GenBank/DDBJ whole genome shotgun (WGS) entry which is preliminary data.</text>
</comment>
<evidence type="ECO:0000313" key="2">
    <source>
        <dbReference type="Proteomes" id="UP000827976"/>
    </source>
</evidence>